<dbReference type="RefSeq" id="WP_079441475.1">
    <property type="nucleotide sequence ID" value="NZ_MZGT01000064.1"/>
</dbReference>
<reference evidence="2 3" key="1">
    <citation type="submission" date="2017-03" db="EMBL/GenBank/DDBJ databases">
        <title>Genome sequence of Clostridium chromiireducens DSM 23318.</title>
        <authorList>
            <person name="Poehlein A."/>
            <person name="Daniel R."/>
        </authorList>
    </citation>
    <scope>NUCLEOTIDE SEQUENCE [LARGE SCALE GENOMIC DNA]</scope>
    <source>
        <strain evidence="2 3">DSM 23318</strain>
    </source>
</reference>
<name>A0A1V4IGF6_9CLOT</name>
<dbReference type="STRING" id="225345.CLCHR_38210"/>
<accession>A0A1V4IGF6</accession>
<dbReference type="Pfam" id="PF08349">
    <property type="entry name" value="DUF1722"/>
    <property type="match status" value="1"/>
</dbReference>
<proteinExistence type="predicted"/>
<dbReference type="Pfam" id="PF04463">
    <property type="entry name" value="2-thiour_desulf"/>
    <property type="match status" value="1"/>
</dbReference>
<comment type="caution">
    <text evidence="2">The sequence shown here is derived from an EMBL/GenBank/DDBJ whole genome shotgun (WGS) entry which is preliminary data.</text>
</comment>
<evidence type="ECO:0000259" key="1">
    <source>
        <dbReference type="Pfam" id="PF08349"/>
    </source>
</evidence>
<feature type="domain" description="DUF1722" evidence="1">
    <location>
        <begin position="191"/>
        <end position="307"/>
    </location>
</feature>
<dbReference type="OrthoDB" id="9797779at2"/>
<dbReference type="PANTHER" id="PTHR30087">
    <property type="entry name" value="INNER MEMBRANE PROTEIN"/>
    <property type="match status" value="1"/>
</dbReference>
<dbReference type="PANTHER" id="PTHR30087:SF0">
    <property type="entry name" value="INNER MEMBRANE PROTEIN"/>
    <property type="match status" value="1"/>
</dbReference>
<dbReference type="Proteomes" id="UP000191056">
    <property type="component" value="Unassembled WGS sequence"/>
</dbReference>
<organism evidence="2 3">
    <name type="scientific">Clostridium chromiireducens</name>
    <dbReference type="NCBI Taxonomy" id="225345"/>
    <lineage>
        <taxon>Bacteria</taxon>
        <taxon>Bacillati</taxon>
        <taxon>Bacillota</taxon>
        <taxon>Clostridia</taxon>
        <taxon>Eubacteriales</taxon>
        <taxon>Clostridiaceae</taxon>
        <taxon>Clostridium</taxon>
    </lineage>
</organism>
<dbReference type="AlphaFoldDB" id="A0A1V4IGF6"/>
<dbReference type="InterPro" id="IPR007553">
    <property type="entry name" value="2-thiour_desulf"/>
</dbReference>
<evidence type="ECO:0000313" key="3">
    <source>
        <dbReference type="Proteomes" id="UP000191056"/>
    </source>
</evidence>
<gene>
    <name evidence="2" type="ORF">CLCHR_38210</name>
</gene>
<dbReference type="EMBL" id="MZGT01000064">
    <property type="protein sequence ID" value="OPJ58617.1"/>
    <property type="molecule type" value="Genomic_DNA"/>
</dbReference>
<protein>
    <recommendedName>
        <fullName evidence="1">DUF1722 domain-containing protein</fullName>
    </recommendedName>
</protein>
<sequence length="321" mass="37124">MCDFTKPNVFFSRCLGFDSCRYNGQMITDEFVEHLKPYVTIINICPEMSLGLKVPRDTLRVALLNDDLRLYQPKTGKDFTKEMSEFADSYLNSLKDIDGFLLKGGSPSCGHKNVKVYNGTSKVTGSTRGSGLFGNKIKEIFPYTPTEDEGRLHNYRIRDNFLARIFMNADFRKVKASNSLNELIHFHTKNKFLLMANSQKYTKILGRIIANKEGLIIKDILNEYEKNLNLVFEKLPRHTNNINVLMHAMGHFSKDITKKEIDLLLDSFEKYRIGRLTISTPLLLVKSYIVRFNIDYLLEQTYFNPYPEDLIILEDSEKVKI</sequence>
<dbReference type="InterPro" id="IPR013560">
    <property type="entry name" value="DUF1722"/>
</dbReference>
<evidence type="ECO:0000313" key="2">
    <source>
        <dbReference type="EMBL" id="OPJ58617.1"/>
    </source>
</evidence>
<keyword evidence="3" id="KW-1185">Reference proteome</keyword>